<evidence type="ECO:0000313" key="3">
    <source>
        <dbReference type="Proteomes" id="UP000215215"/>
    </source>
</evidence>
<organism evidence="2 3">
    <name type="scientific">candidate division WOR-3 bacterium JGI_Cruoil_03_44_89</name>
    <dbReference type="NCBI Taxonomy" id="1973748"/>
    <lineage>
        <taxon>Bacteria</taxon>
        <taxon>Bacteria division WOR-3</taxon>
    </lineage>
</organism>
<comment type="caution">
    <text evidence="2">The sequence shown here is derived from an EMBL/GenBank/DDBJ whole genome shotgun (WGS) entry which is preliminary data.</text>
</comment>
<dbReference type="AlphaFoldDB" id="A0A235BYP7"/>
<dbReference type="Gene3D" id="3.90.550.10">
    <property type="entry name" value="Spore Coat Polysaccharide Biosynthesis Protein SpsA, Chain A"/>
    <property type="match status" value="2"/>
</dbReference>
<accession>A0A235BYP7</accession>
<dbReference type="PANTHER" id="PTHR22916">
    <property type="entry name" value="GLYCOSYLTRANSFERASE"/>
    <property type="match status" value="1"/>
</dbReference>
<dbReference type="Pfam" id="PF00535">
    <property type="entry name" value="Glycos_transf_2"/>
    <property type="match status" value="1"/>
</dbReference>
<gene>
    <name evidence="2" type="ORF">CH333_01090</name>
</gene>
<reference evidence="2 3" key="1">
    <citation type="submission" date="2017-07" db="EMBL/GenBank/DDBJ databases">
        <title>Recovery of genomes from metagenomes via a dereplication, aggregation, and scoring strategy.</title>
        <authorList>
            <person name="Sieber C.M."/>
            <person name="Probst A.J."/>
            <person name="Sharrar A."/>
            <person name="Thomas B.C."/>
            <person name="Hess M."/>
            <person name="Tringe S.G."/>
            <person name="Banfield J.F."/>
        </authorList>
    </citation>
    <scope>NUCLEOTIDE SEQUENCE [LARGE SCALE GENOMIC DNA]</scope>
    <source>
        <strain evidence="2">JGI_Cruoil_03_44_89</strain>
    </source>
</reference>
<dbReference type="EMBL" id="NOZQ01000021">
    <property type="protein sequence ID" value="OYD17391.1"/>
    <property type="molecule type" value="Genomic_DNA"/>
</dbReference>
<dbReference type="PANTHER" id="PTHR22916:SF3">
    <property type="entry name" value="UDP-GLCNAC:BETAGAL BETA-1,3-N-ACETYLGLUCOSAMINYLTRANSFERASE-LIKE PROTEIN 1"/>
    <property type="match status" value="1"/>
</dbReference>
<protein>
    <recommendedName>
        <fullName evidence="1">Glycosyltransferase 2-like domain-containing protein</fullName>
    </recommendedName>
</protein>
<dbReference type="SUPFAM" id="SSF53448">
    <property type="entry name" value="Nucleotide-diphospho-sugar transferases"/>
    <property type="match status" value="2"/>
</dbReference>
<name>A0A235BYP7_UNCW3</name>
<evidence type="ECO:0000259" key="1">
    <source>
        <dbReference type="Pfam" id="PF00535"/>
    </source>
</evidence>
<dbReference type="Proteomes" id="UP000215215">
    <property type="component" value="Unassembled WGS sequence"/>
</dbReference>
<sequence length="477" mass="56094">MIKLSVFVYNSNKIDSIKKQSLKDIEVIRLNPKDFKNIPDMLNSGLESSKGEYITVFENVELLPVAYEDMVKSLEERKDIAMAYSDYFEAYPDSTKEEKILRDYDGDWTERFECGYLKIYRESFLEDIGGWDDKYNFAYEYDLRLKVSDRYRFYHFKKPLYNYYLTKEEVRAKEVGASKLYFAGKGKYGGFSYLYYSKEEGKEIEKAFKSMLKRRGIYLSHKNKTARIGKEEGYKVKVSVLIPVYNREDYISQAIESVLNQTFGDFELICVDNGSTDRTKEIIRQYIKKDKRVRLIENYKNIIAYSYNLGIEAAKGEYIAQLDSDDEYCPETLGLMVKYLDSHPECGLAISYYELMDEDGKTLKEFGVVKHSEYDRNNILRVDGAGAVRVWRKKVVDELGRFDVENFGRYAEDYALILKLSERYEVGRIHEVLYRYRRHPGNTDNLLDPELKIRNKNLARHMAAERRMEINKNGINS</sequence>
<dbReference type="GO" id="GO:0016758">
    <property type="term" value="F:hexosyltransferase activity"/>
    <property type="evidence" value="ECO:0007669"/>
    <property type="project" value="UniProtKB-ARBA"/>
</dbReference>
<evidence type="ECO:0000313" key="2">
    <source>
        <dbReference type="EMBL" id="OYD17391.1"/>
    </source>
</evidence>
<feature type="domain" description="Glycosyltransferase 2-like" evidence="1">
    <location>
        <begin position="239"/>
        <end position="384"/>
    </location>
</feature>
<proteinExistence type="predicted"/>
<dbReference type="InterPro" id="IPR001173">
    <property type="entry name" value="Glyco_trans_2-like"/>
</dbReference>
<dbReference type="CDD" id="cd00761">
    <property type="entry name" value="Glyco_tranf_GTA_type"/>
    <property type="match status" value="1"/>
</dbReference>
<dbReference type="InterPro" id="IPR029044">
    <property type="entry name" value="Nucleotide-diphossugar_trans"/>
</dbReference>